<dbReference type="GO" id="GO:0043093">
    <property type="term" value="P:FtsZ-dependent cytokinesis"/>
    <property type="evidence" value="ECO:0007669"/>
    <property type="project" value="TreeGrafter"/>
</dbReference>
<dbReference type="Proteomes" id="UP000030512">
    <property type="component" value="Chromosome"/>
</dbReference>
<protein>
    <recommendedName>
        <fullName evidence="3">Cell division protein ZapA</fullName>
    </recommendedName>
    <alternativeName>
        <fullName evidence="11">Z ring-associated protein ZapA</fullName>
    </alternativeName>
</protein>
<keyword evidence="6" id="KW-0175">Coiled coil</keyword>
<dbReference type="AlphaFoldDB" id="A0A126T200"/>
<evidence type="ECO:0000256" key="8">
    <source>
        <dbReference type="ARBA" id="ARBA00023306"/>
    </source>
</evidence>
<evidence type="ECO:0000256" key="6">
    <source>
        <dbReference type="ARBA" id="ARBA00023054"/>
    </source>
</evidence>
<keyword evidence="5" id="KW-0132">Cell division</keyword>
<dbReference type="Pfam" id="PF05164">
    <property type="entry name" value="ZapA"/>
    <property type="match status" value="1"/>
</dbReference>
<keyword evidence="7" id="KW-0717">Septation</keyword>
<reference evidence="12 13" key="1">
    <citation type="journal article" date="2015" name="Environ. Microbiol.">
        <title>Methane oxidation coupled to nitrate reduction under hypoxia by the Gammaproteobacterium Methylomonas denitrificans, sp. nov. type strain FJG1.</title>
        <authorList>
            <person name="Kits K.D."/>
            <person name="Klotz M.G."/>
            <person name="Stein L.Y."/>
        </authorList>
    </citation>
    <scope>NUCLEOTIDE SEQUENCE [LARGE SCALE GENOMIC DNA]</scope>
    <source>
        <strain evidence="12 13">FJG1</strain>
    </source>
</reference>
<evidence type="ECO:0000256" key="5">
    <source>
        <dbReference type="ARBA" id="ARBA00022618"/>
    </source>
</evidence>
<keyword evidence="4" id="KW-0963">Cytoplasm</keyword>
<dbReference type="RefSeq" id="WP_036276434.1">
    <property type="nucleotide sequence ID" value="NZ_CP014476.1"/>
</dbReference>
<evidence type="ECO:0000256" key="4">
    <source>
        <dbReference type="ARBA" id="ARBA00022490"/>
    </source>
</evidence>
<evidence type="ECO:0000313" key="12">
    <source>
        <dbReference type="EMBL" id="AMK76112.1"/>
    </source>
</evidence>
<dbReference type="GO" id="GO:0000917">
    <property type="term" value="P:division septum assembly"/>
    <property type="evidence" value="ECO:0007669"/>
    <property type="project" value="UniProtKB-KW"/>
</dbReference>
<comment type="subunit">
    <text evidence="10">Homodimer. Interacts with FtsZ.</text>
</comment>
<evidence type="ECO:0000256" key="3">
    <source>
        <dbReference type="ARBA" id="ARBA00015195"/>
    </source>
</evidence>
<evidence type="ECO:0000313" key="13">
    <source>
        <dbReference type="Proteomes" id="UP000030512"/>
    </source>
</evidence>
<dbReference type="GO" id="GO:0030428">
    <property type="term" value="C:cell septum"/>
    <property type="evidence" value="ECO:0007669"/>
    <property type="project" value="TreeGrafter"/>
</dbReference>
<keyword evidence="13" id="KW-1185">Reference proteome</keyword>
<dbReference type="EMBL" id="CP014476">
    <property type="protein sequence ID" value="AMK76112.1"/>
    <property type="molecule type" value="Genomic_DNA"/>
</dbReference>
<evidence type="ECO:0000256" key="7">
    <source>
        <dbReference type="ARBA" id="ARBA00023210"/>
    </source>
</evidence>
<dbReference type="GO" id="GO:0032153">
    <property type="term" value="C:cell division site"/>
    <property type="evidence" value="ECO:0007669"/>
    <property type="project" value="TreeGrafter"/>
</dbReference>
<dbReference type="GO" id="GO:0005829">
    <property type="term" value="C:cytosol"/>
    <property type="evidence" value="ECO:0007669"/>
    <property type="project" value="TreeGrafter"/>
</dbReference>
<gene>
    <name evidence="12" type="ORF">JT25_006330</name>
</gene>
<evidence type="ECO:0000256" key="10">
    <source>
        <dbReference type="ARBA" id="ARBA00026068"/>
    </source>
</evidence>
<dbReference type="InterPro" id="IPR036192">
    <property type="entry name" value="Cell_div_ZapA-like_sf"/>
</dbReference>
<dbReference type="Gene3D" id="3.30.160.880">
    <property type="entry name" value="Cell division protein ZapA protomer, N-terminal domain"/>
    <property type="match status" value="1"/>
</dbReference>
<dbReference type="InterPro" id="IPR007838">
    <property type="entry name" value="Cell_div_ZapA-like"/>
</dbReference>
<evidence type="ECO:0000256" key="2">
    <source>
        <dbReference type="ARBA" id="ARBA00010074"/>
    </source>
</evidence>
<dbReference type="STRING" id="1538553.JT25_006330"/>
<sequence length="99" mass="10764">MSKAVQPVSLNILDKEYKIACAADEKDTLISSARELDRQMRKIRDTGKVSSTDRIAVLAALNLAHDLVASNKTESGGGVDICARLADLRNKIENVLENP</sequence>
<comment type="function">
    <text evidence="9">Activator of cell division through the inhibition of FtsZ GTPase activity, therefore promoting FtsZ assembly into bundles of protofilaments necessary for the formation of the division Z ring. It is recruited early at mid-cell but it is not essential for cell division.</text>
</comment>
<comment type="subcellular location">
    <subcellularLocation>
        <location evidence="1">Cytoplasm</location>
    </subcellularLocation>
</comment>
<dbReference type="InterPro" id="IPR042233">
    <property type="entry name" value="Cell_div_ZapA_N"/>
</dbReference>
<accession>A0A126T200</accession>
<proteinExistence type="inferred from homology"/>
<organism evidence="12 13">
    <name type="scientific">Methylomonas denitrificans</name>
    <dbReference type="NCBI Taxonomy" id="1538553"/>
    <lineage>
        <taxon>Bacteria</taxon>
        <taxon>Pseudomonadati</taxon>
        <taxon>Pseudomonadota</taxon>
        <taxon>Gammaproteobacteria</taxon>
        <taxon>Methylococcales</taxon>
        <taxon>Methylococcaceae</taxon>
        <taxon>Methylomonas</taxon>
    </lineage>
</organism>
<dbReference type="KEGG" id="mdn:JT25_006330"/>
<evidence type="ECO:0000256" key="11">
    <source>
        <dbReference type="ARBA" id="ARBA00033158"/>
    </source>
</evidence>
<evidence type="ECO:0000256" key="1">
    <source>
        <dbReference type="ARBA" id="ARBA00004496"/>
    </source>
</evidence>
<dbReference type="PANTHER" id="PTHR34981:SF1">
    <property type="entry name" value="CELL DIVISION PROTEIN ZAPA"/>
    <property type="match status" value="1"/>
</dbReference>
<dbReference type="GO" id="GO:0000921">
    <property type="term" value="P:septin ring assembly"/>
    <property type="evidence" value="ECO:0007669"/>
    <property type="project" value="TreeGrafter"/>
</dbReference>
<comment type="similarity">
    <text evidence="2">Belongs to the ZapA family. Type 1 subfamily.</text>
</comment>
<dbReference type="OrthoDB" id="5772359at2"/>
<evidence type="ECO:0000256" key="9">
    <source>
        <dbReference type="ARBA" id="ARBA00024910"/>
    </source>
</evidence>
<name>A0A126T200_9GAMM</name>
<dbReference type="Gene3D" id="1.20.5.50">
    <property type="match status" value="1"/>
</dbReference>
<dbReference type="PANTHER" id="PTHR34981">
    <property type="entry name" value="CELL DIVISION PROTEIN ZAPA"/>
    <property type="match status" value="1"/>
</dbReference>
<keyword evidence="8" id="KW-0131">Cell cycle</keyword>
<dbReference type="SUPFAM" id="SSF102829">
    <property type="entry name" value="Cell division protein ZapA-like"/>
    <property type="match status" value="1"/>
</dbReference>